<dbReference type="InterPro" id="IPR004813">
    <property type="entry name" value="OPT"/>
</dbReference>
<dbReference type="OrthoDB" id="838153at2759"/>
<dbReference type="PANTHER" id="PTHR31645">
    <property type="entry name" value="OLIGOPEPTIDE TRANSPORTER YGL114W-RELATED"/>
    <property type="match status" value="1"/>
</dbReference>
<evidence type="ECO:0000256" key="6">
    <source>
        <dbReference type="ARBA" id="ARBA00023136"/>
    </source>
</evidence>
<proteinExistence type="inferred from homology"/>
<dbReference type="EMBL" id="CACVBM020001185">
    <property type="protein sequence ID" value="CAA7037984.1"/>
    <property type="molecule type" value="Genomic_DNA"/>
</dbReference>
<keyword evidence="5 7" id="KW-1133">Transmembrane helix</keyword>
<organism evidence="8 9">
    <name type="scientific">Microthlaspi erraticum</name>
    <dbReference type="NCBI Taxonomy" id="1685480"/>
    <lineage>
        <taxon>Eukaryota</taxon>
        <taxon>Viridiplantae</taxon>
        <taxon>Streptophyta</taxon>
        <taxon>Embryophyta</taxon>
        <taxon>Tracheophyta</taxon>
        <taxon>Spermatophyta</taxon>
        <taxon>Magnoliopsida</taxon>
        <taxon>eudicotyledons</taxon>
        <taxon>Gunneridae</taxon>
        <taxon>Pentapetalae</taxon>
        <taxon>rosids</taxon>
        <taxon>malvids</taxon>
        <taxon>Brassicales</taxon>
        <taxon>Brassicaceae</taxon>
        <taxon>Coluteocarpeae</taxon>
        <taxon>Microthlaspi</taxon>
    </lineage>
</organism>
<gene>
    <name evidence="8" type="ORF">MERR_LOCUS25219</name>
</gene>
<evidence type="ECO:0000313" key="9">
    <source>
        <dbReference type="Proteomes" id="UP000467841"/>
    </source>
</evidence>
<dbReference type="GO" id="GO:0016020">
    <property type="term" value="C:membrane"/>
    <property type="evidence" value="ECO:0007669"/>
    <property type="project" value="UniProtKB-SubCell"/>
</dbReference>
<comment type="subcellular location">
    <subcellularLocation>
        <location evidence="1">Membrane</location>
        <topology evidence="1">Multi-pass membrane protein</topology>
    </subcellularLocation>
</comment>
<dbReference type="GO" id="GO:0035673">
    <property type="term" value="F:oligopeptide transmembrane transporter activity"/>
    <property type="evidence" value="ECO:0007669"/>
    <property type="project" value="InterPro"/>
</dbReference>
<evidence type="ECO:0000256" key="1">
    <source>
        <dbReference type="ARBA" id="ARBA00004141"/>
    </source>
</evidence>
<evidence type="ECO:0000256" key="5">
    <source>
        <dbReference type="ARBA" id="ARBA00022989"/>
    </source>
</evidence>
<evidence type="ECO:0000256" key="7">
    <source>
        <dbReference type="SAM" id="Phobius"/>
    </source>
</evidence>
<evidence type="ECO:0000256" key="4">
    <source>
        <dbReference type="ARBA" id="ARBA00022692"/>
    </source>
</evidence>
<dbReference type="Proteomes" id="UP000467841">
    <property type="component" value="Unassembled WGS sequence"/>
</dbReference>
<dbReference type="PANTHER" id="PTHR31645:SF22">
    <property type="entry name" value="METAL-NICOTIANAMINE TRANSPORTER YSL7-RELATED"/>
    <property type="match status" value="1"/>
</dbReference>
<keyword evidence="6 7" id="KW-0472">Membrane</keyword>
<protein>
    <submittedName>
        <fullName evidence="8">Uncharacterized protein</fullName>
    </submittedName>
</protein>
<name>A0A6D2J4J6_9BRAS</name>
<comment type="caution">
    <text evidence="8">The sequence shown here is derived from an EMBL/GenBank/DDBJ whole genome shotgun (WGS) entry which is preliminary data.</text>
</comment>
<dbReference type="InterPro" id="IPR045035">
    <property type="entry name" value="YSL-like"/>
</dbReference>
<comment type="similarity">
    <text evidence="2">Belongs to the YSL (TC 2.A.67.2) family.</text>
</comment>
<dbReference type="Pfam" id="PF03169">
    <property type="entry name" value="OPT"/>
    <property type="match status" value="1"/>
</dbReference>
<evidence type="ECO:0000313" key="8">
    <source>
        <dbReference type="EMBL" id="CAA7037984.1"/>
    </source>
</evidence>
<dbReference type="AlphaFoldDB" id="A0A6D2J4J6"/>
<evidence type="ECO:0000256" key="3">
    <source>
        <dbReference type="ARBA" id="ARBA00022448"/>
    </source>
</evidence>
<reference evidence="8" key="1">
    <citation type="submission" date="2020-01" db="EMBL/GenBank/DDBJ databases">
        <authorList>
            <person name="Mishra B."/>
        </authorList>
    </citation>
    <scope>NUCLEOTIDE SEQUENCE [LARGE SCALE GENOMIC DNA]</scope>
</reference>
<keyword evidence="3" id="KW-0813">Transport</keyword>
<feature type="transmembrane region" description="Helical" evidence="7">
    <location>
        <begin position="20"/>
        <end position="40"/>
    </location>
</feature>
<evidence type="ECO:0000256" key="2">
    <source>
        <dbReference type="ARBA" id="ARBA00010276"/>
    </source>
</evidence>
<accession>A0A6D2J4J6</accession>
<keyword evidence="9" id="KW-1185">Reference proteome</keyword>
<feature type="transmembrane region" description="Helical" evidence="7">
    <location>
        <begin position="46"/>
        <end position="69"/>
    </location>
</feature>
<keyword evidence="4 7" id="KW-0812">Transmembrane</keyword>
<sequence length="89" mass="9992">MVHGRTELFIKDRIPSWMAISGYVIMAIVSNSIITVSHIFPQLKWYHILTTYIIAPVLAFCNAYGWGLTDWSLASTLSRHGSGLRDLAP</sequence>